<protein>
    <recommendedName>
        <fullName evidence="4">Leucyl/phenylalanyl-tRNA--protein transferase</fullName>
        <ecNumber evidence="4">2.3.2.6</ecNumber>
    </recommendedName>
    <alternativeName>
        <fullName evidence="4">L/F-transferase</fullName>
    </alternativeName>
    <alternativeName>
        <fullName evidence="4">Leucyltransferase</fullName>
    </alternativeName>
    <alternativeName>
        <fullName evidence="4">Phenyalanyltransferase</fullName>
    </alternativeName>
</protein>
<gene>
    <name evidence="4" type="primary">aat</name>
    <name evidence="5" type="ordered locus">Ornrh_1741</name>
</gene>
<dbReference type="RefSeq" id="WP_014791420.1">
    <property type="nucleotide sequence ID" value="NC_018016.1"/>
</dbReference>
<dbReference type="GO" id="GO:0005737">
    <property type="term" value="C:cytoplasm"/>
    <property type="evidence" value="ECO:0007669"/>
    <property type="project" value="UniProtKB-SubCell"/>
</dbReference>
<organism evidence="5 6">
    <name type="scientific">Ornithobacterium rhinotracheale (strain ATCC 51463 / DSM 15997 / CCUG 23171 / CIP 104009 / LMG 9086)</name>
    <dbReference type="NCBI Taxonomy" id="867902"/>
    <lineage>
        <taxon>Bacteria</taxon>
        <taxon>Pseudomonadati</taxon>
        <taxon>Bacteroidota</taxon>
        <taxon>Flavobacteriia</taxon>
        <taxon>Flavobacteriales</taxon>
        <taxon>Weeksellaceae</taxon>
        <taxon>Ornithobacterium</taxon>
    </lineage>
</organism>
<dbReference type="InterPro" id="IPR042203">
    <property type="entry name" value="Leu/Phe-tRNA_Trfase_C"/>
</dbReference>
<sequence length="210" mass="24377">MLFLERNQPFPPAEMADSDGILAFSMSLELPRLITAYHLGIFPWYNQGEPVIWWCPDPRMVLFPDELKISKSMKKVFRDETFTFTINKDFLGVMKNCQKIYREGQDGTWITQEIIDNYVKLHQLGLAHSVEVWNQEAELVGGLYGVKINRVFCGESMFAKESNASKAGFIWFVQKMKDHLDLIDCQVYTKHLASLGARLIPRKEFLKYLD</sequence>
<proteinExistence type="inferred from homology"/>
<dbReference type="Pfam" id="PF03588">
    <property type="entry name" value="Leu_Phe_trans"/>
    <property type="match status" value="1"/>
</dbReference>
<dbReference type="AlphaFoldDB" id="I4A1R1"/>
<dbReference type="Gene3D" id="3.30.70.3550">
    <property type="entry name" value="Leucyl/phenylalanyl-tRNA-protein transferase, N-terminal domain"/>
    <property type="match status" value="1"/>
</dbReference>
<comment type="catalytic activity">
    <reaction evidence="4">
        <text>N-terminal L-arginyl-[protein] + L-leucyl-tRNA(Leu) = N-terminal L-leucyl-L-arginyl-[protein] + tRNA(Leu) + H(+)</text>
        <dbReference type="Rhea" id="RHEA:50416"/>
        <dbReference type="Rhea" id="RHEA-COMP:9613"/>
        <dbReference type="Rhea" id="RHEA-COMP:9622"/>
        <dbReference type="Rhea" id="RHEA-COMP:12672"/>
        <dbReference type="Rhea" id="RHEA-COMP:12673"/>
        <dbReference type="ChEBI" id="CHEBI:15378"/>
        <dbReference type="ChEBI" id="CHEBI:64719"/>
        <dbReference type="ChEBI" id="CHEBI:78442"/>
        <dbReference type="ChEBI" id="CHEBI:78494"/>
        <dbReference type="ChEBI" id="CHEBI:133044"/>
        <dbReference type="EC" id="2.3.2.6"/>
    </reaction>
</comment>
<reference evidence="5 6" key="1">
    <citation type="submission" date="2012-06" db="EMBL/GenBank/DDBJ databases">
        <title>The complete genome of Ornithobacterium rhinotracheale DSM 15997.</title>
        <authorList>
            <consortium name="US DOE Joint Genome Institute (JGI-PGF)"/>
            <person name="Lucas S."/>
            <person name="Copeland A."/>
            <person name="Lapidus A."/>
            <person name="Goodwin L."/>
            <person name="Pitluck S."/>
            <person name="Peters L."/>
            <person name="Mikhailova N."/>
            <person name="Teshima H."/>
            <person name="Kyrpides N."/>
            <person name="Mavromatis K."/>
            <person name="Pagani I."/>
            <person name="Ivanova N."/>
            <person name="Ovchinnikova G."/>
            <person name="Zeytun A."/>
            <person name="Detter J.C."/>
            <person name="Han C."/>
            <person name="Land M."/>
            <person name="Hauser L."/>
            <person name="Markowitz V."/>
            <person name="Cheng J.-F."/>
            <person name="Hugenholtz P."/>
            <person name="Woyke T."/>
            <person name="Wu D."/>
            <person name="Lang E."/>
            <person name="Kopitz M."/>
            <person name="Brambilla E."/>
            <person name="Klenk H.-P."/>
            <person name="Eisen J.A."/>
        </authorList>
    </citation>
    <scope>NUCLEOTIDE SEQUENCE [LARGE SCALE GENOMIC DNA]</scope>
    <source>
        <strain evidence="6">ATCC 51463 / DSM 15997 / CCUG 23171 / LMG 9086</strain>
    </source>
</reference>
<dbReference type="PANTHER" id="PTHR30098">
    <property type="entry name" value="LEUCYL/PHENYLALANYL-TRNA--PROTEIN TRANSFERASE"/>
    <property type="match status" value="1"/>
</dbReference>
<dbReference type="PANTHER" id="PTHR30098:SF2">
    <property type="entry name" value="LEUCYL_PHENYLALANYL-TRNA--PROTEIN TRANSFERASE"/>
    <property type="match status" value="1"/>
</dbReference>
<dbReference type="SUPFAM" id="SSF55729">
    <property type="entry name" value="Acyl-CoA N-acyltransferases (Nat)"/>
    <property type="match status" value="1"/>
</dbReference>
<dbReference type="GeneID" id="71569801"/>
<dbReference type="GO" id="GO:0030163">
    <property type="term" value="P:protein catabolic process"/>
    <property type="evidence" value="ECO:0007669"/>
    <property type="project" value="UniProtKB-UniRule"/>
</dbReference>
<dbReference type="Proteomes" id="UP000006051">
    <property type="component" value="Chromosome"/>
</dbReference>
<comment type="catalytic activity">
    <reaction evidence="4">
        <text>L-phenylalanyl-tRNA(Phe) + an N-terminal L-alpha-aminoacyl-[protein] = an N-terminal L-phenylalanyl-L-alpha-aminoacyl-[protein] + tRNA(Phe)</text>
        <dbReference type="Rhea" id="RHEA:43632"/>
        <dbReference type="Rhea" id="RHEA-COMP:9668"/>
        <dbReference type="Rhea" id="RHEA-COMP:9699"/>
        <dbReference type="Rhea" id="RHEA-COMP:10636"/>
        <dbReference type="Rhea" id="RHEA-COMP:10637"/>
        <dbReference type="ChEBI" id="CHEBI:78442"/>
        <dbReference type="ChEBI" id="CHEBI:78531"/>
        <dbReference type="ChEBI" id="CHEBI:78597"/>
        <dbReference type="ChEBI" id="CHEBI:83561"/>
        <dbReference type="EC" id="2.3.2.6"/>
    </reaction>
</comment>
<evidence type="ECO:0000256" key="3">
    <source>
        <dbReference type="ARBA" id="ARBA00023315"/>
    </source>
</evidence>
<evidence type="ECO:0000313" key="6">
    <source>
        <dbReference type="Proteomes" id="UP000006051"/>
    </source>
</evidence>
<keyword evidence="3 4" id="KW-0012">Acyltransferase</keyword>
<keyword evidence="6" id="KW-1185">Reference proteome</keyword>
<dbReference type="EMBL" id="CP003283">
    <property type="protein sequence ID" value="AFL97895.1"/>
    <property type="molecule type" value="Genomic_DNA"/>
</dbReference>
<dbReference type="KEGG" id="orh:Ornrh_1741"/>
<name>I4A1R1_ORNRL</name>
<dbReference type="InterPro" id="IPR004616">
    <property type="entry name" value="Leu/Phe-tRNA_Trfase"/>
</dbReference>
<dbReference type="Gene3D" id="3.40.630.70">
    <property type="entry name" value="Leucyl/phenylalanyl-tRNA-protein transferase, C-terminal domain"/>
    <property type="match status" value="1"/>
</dbReference>
<dbReference type="GeneID" id="97258355"/>
<dbReference type="InterPro" id="IPR016181">
    <property type="entry name" value="Acyl_CoA_acyltransferase"/>
</dbReference>
<dbReference type="PATRIC" id="fig|867902.3.peg.1690"/>
<dbReference type="eggNOG" id="COG2360">
    <property type="taxonomic scope" value="Bacteria"/>
</dbReference>
<dbReference type="GO" id="GO:0008914">
    <property type="term" value="F:leucyl-tRNA--protein transferase activity"/>
    <property type="evidence" value="ECO:0007669"/>
    <property type="project" value="UniProtKB-UniRule"/>
</dbReference>
<dbReference type="STRING" id="867902.Ornrh_1741"/>
<dbReference type="EC" id="2.3.2.6" evidence="4"/>
<evidence type="ECO:0000256" key="4">
    <source>
        <dbReference type="HAMAP-Rule" id="MF_00688"/>
    </source>
</evidence>
<dbReference type="HAMAP" id="MF_00688">
    <property type="entry name" value="Leu_Phe_trans"/>
    <property type="match status" value="1"/>
</dbReference>
<comment type="catalytic activity">
    <reaction evidence="4">
        <text>N-terminal L-lysyl-[protein] + L-leucyl-tRNA(Leu) = N-terminal L-leucyl-L-lysyl-[protein] + tRNA(Leu) + H(+)</text>
        <dbReference type="Rhea" id="RHEA:12340"/>
        <dbReference type="Rhea" id="RHEA-COMP:9613"/>
        <dbReference type="Rhea" id="RHEA-COMP:9622"/>
        <dbReference type="Rhea" id="RHEA-COMP:12670"/>
        <dbReference type="Rhea" id="RHEA-COMP:12671"/>
        <dbReference type="ChEBI" id="CHEBI:15378"/>
        <dbReference type="ChEBI" id="CHEBI:65249"/>
        <dbReference type="ChEBI" id="CHEBI:78442"/>
        <dbReference type="ChEBI" id="CHEBI:78494"/>
        <dbReference type="ChEBI" id="CHEBI:133043"/>
        <dbReference type="EC" id="2.3.2.6"/>
    </reaction>
</comment>
<evidence type="ECO:0000313" key="5">
    <source>
        <dbReference type="EMBL" id="AFL97895.1"/>
    </source>
</evidence>
<accession>I4A1R1</accession>
<dbReference type="NCBIfam" id="TIGR00667">
    <property type="entry name" value="aat"/>
    <property type="match status" value="1"/>
</dbReference>
<keyword evidence="2 4" id="KW-0808">Transferase</keyword>
<dbReference type="InterPro" id="IPR042221">
    <property type="entry name" value="Leu/Phe-tRNA_Trfase_N"/>
</dbReference>
<comment type="similarity">
    <text evidence="4">Belongs to the L/F-transferase family.</text>
</comment>
<evidence type="ECO:0000256" key="2">
    <source>
        <dbReference type="ARBA" id="ARBA00022679"/>
    </source>
</evidence>
<comment type="function">
    <text evidence="4">Functions in the N-end rule pathway of protein degradation where it conjugates Leu, Phe and, less efficiently, Met from aminoacyl-tRNAs to the N-termini of proteins containing an N-terminal arginine or lysine.</text>
</comment>
<comment type="subcellular location">
    <subcellularLocation>
        <location evidence="4">Cytoplasm</location>
    </subcellularLocation>
</comment>
<evidence type="ECO:0000256" key="1">
    <source>
        <dbReference type="ARBA" id="ARBA00022490"/>
    </source>
</evidence>
<dbReference type="HOGENOM" id="CLU_075045_0_0_10"/>
<keyword evidence="1 4" id="KW-0963">Cytoplasm</keyword>